<gene>
    <name evidence="2" type="ORF">NPX13_g11243</name>
</gene>
<evidence type="ECO:0000313" key="2">
    <source>
        <dbReference type="EMBL" id="KAJ3551920.1"/>
    </source>
</evidence>
<dbReference type="VEuPathDB" id="FungiDB:F4678DRAFT_375422"/>
<sequence>MPSAKPKLAQLTTPVTATFPSELSALSASARTPLSAVPTFIKEEFPGSARTPISPPTAYMDFLKAMSVQSPVVPAKRSASGDSTPEEDSAQESTPSTASSEQTDCSCKCGDHKSPAATPSSPYSNQPMSAPPMSVTSYPSLKVPPSPAMSMVDSPLSATIRSPFSARSVRSPFDWEAALKARYSQDCRAHKATNKSVRHIREVVTRTVTYTPRMSPAPKGKRRKVHSSCQKLTAVAAAAAEVTSPSTTAAATTSS</sequence>
<protein>
    <submittedName>
        <fullName evidence="2">Uncharacterized protein</fullName>
    </submittedName>
</protein>
<accession>A0A9W8N392</accession>
<comment type="caution">
    <text evidence="2">The sequence shown here is derived from an EMBL/GenBank/DDBJ whole genome shotgun (WGS) entry which is preliminary data.</text>
</comment>
<dbReference type="AlphaFoldDB" id="A0A9W8N392"/>
<dbReference type="PANTHER" id="PTHR42053:SF1">
    <property type="match status" value="1"/>
</dbReference>
<name>A0A9W8N392_9PEZI</name>
<dbReference type="Proteomes" id="UP001148614">
    <property type="component" value="Unassembled WGS sequence"/>
</dbReference>
<evidence type="ECO:0000256" key="1">
    <source>
        <dbReference type="SAM" id="MobiDB-lite"/>
    </source>
</evidence>
<dbReference type="PANTHER" id="PTHR42053">
    <property type="match status" value="1"/>
</dbReference>
<reference evidence="2" key="1">
    <citation type="submission" date="2022-07" db="EMBL/GenBank/DDBJ databases">
        <title>Genome Sequence of Xylaria arbuscula.</title>
        <authorList>
            <person name="Buettner E."/>
        </authorList>
    </citation>
    <scope>NUCLEOTIDE SEQUENCE</scope>
    <source>
        <strain evidence="2">VT107</strain>
    </source>
</reference>
<proteinExistence type="predicted"/>
<feature type="compositionally biased region" description="Polar residues" evidence="1">
    <location>
        <begin position="91"/>
        <end position="105"/>
    </location>
</feature>
<organism evidence="2 3">
    <name type="scientific">Xylaria arbuscula</name>
    <dbReference type="NCBI Taxonomy" id="114810"/>
    <lineage>
        <taxon>Eukaryota</taxon>
        <taxon>Fungi</taxon>
        <taxon>Dikarya</taxon>
        <taxon>Ascomycota</taxon>
        <taxon>Pezizomycotina</taxon>
        <taxon>Sordariomycetes</taxon>
        <taxon>Xylariomycetidae</taxon>
        <taxon>Xylariales</taxon>
        <taxon>Xylariaceae</taxon>
        <taxon>Xylaria</taxon>
    </lineage>
</organism>
<feature type="region of interest" description="Disordered" evidence="1">
    <location>
        <begin position="70"/>
        <end position="151"/>
    </location>
</feature>
<keyword evidence="3" id="KW-1185">Reference proteome</keyword>
<dbReference type="EMBL" id="JANPWZ010003616">
    <property type="protein sequence ID" value="KAJ3551920.1"/>
    <property type="molecule type" value="Genomic_DNA"/>
</dbReference>
<feature type="compositionally biased region" description="Polar residues" evidence="1">
    <location>
        <begin position="117"/>
        <end position="139"/>
    </location>
</feature>
<evidence type="ECO:0000313" key="3">
    <source>
        <dbReference type="Proteomes" id="UP001148614"/>
    </source>
</evidence>